<evidence type="ECO:0000259" key="3">
    <source>
        <dbReference type="Pfam" id="PF04909"/>
    </source>
</evidence>
<evidence type="ECO:0000313" key="5">
    <source>
        <dbReference type="Proteomes" id="UP001057520"/>
    </source>
</evidence>
<dbReference type="Proteomes" id="UP001057520">
    <property type="component" value="Chromosome"/>
</dbReference>
<keyword evidence="5" id="KW-1185">Reference proteome</keyword>
<keyword evidence="1" id="KW-0456">Lyase</keyword>
<evidence type="ECO:0000256" key="1">
    <source>
        <dbReference type="ARBA" id="ARBA00023239"/>
    </source>
</evidence>
<sequence>MRLKTRLLAALAAPLALLACAPPATHAAAASSSYGVADFAKVRKFDAHVHVNVEDPAFVDQARADNFELLSINVDYPAFPSLALQASAAHHFTKLDPQHFHYATTFSMKGFGGADWARKTTAALDAEFQQGALAVKVWKNIGMVERDSAGQLIFIDDKGFDPVFDHLASRDIPLIAHQGEPKNCWLPLDQMTTKNDRSYFSAHPEYHMYLHPEMPRYETLMAKRDHMVASHPKLRVVGAHVASLEWSVDEAGKFLDAHPNAVVELAARMAQIQYQSVRDHQKVRDFFLKHQDRILYGTDLTLNPGEDAQAFKTQAHAVWLADWTYLATGETRRVDDIDADVRGLALPRSVIDKIYYGNAKRVFLAKQPS</sequence>
<dbReference type="EMBL" id="CP096040">
    <property type="protein sequence ID" value="USQ96292.1"/>
    <property type="molecule type" value="Genomic_DNA"/>
</dbReference>
<evidence type="ECO:0000256" key="2">
    <source>
        <dbReference type="SAM" id="SignalP"/>
    </source>
</evidence>
<dbReference type="SUPFAM" id="SSF51556">
    <property type="entry name" value="Metallo-dependent hydrolases"/>
    <property type="match status" value="1"/>
</dbReference>
<dbReference type="PANTHER" id="PTHR21240">
    <property type="entry name" value="2-AMINO-3-CARBOXYLMUCONATE-6-SEMIALDEHYDE DECARBOXYLASE"/>
    <property type="match status" value="1"/>
</dbReference>
<name>A0ABY4ZTZ8_9CAUL</name>
<dbReference type="PANTHER" id="PTHR21240:SF28">
    <property type="entry name" value="ISO-OROTATE DECARBOXYLASE (EUROFUNG)"/>
    <property type="match status" value="1"/>
</dbReference>
<protein>
    <submittedName>
        <fullName evidence="4">Amidohydrolase</fullName>
    </submittedName>
</protein>
<reference evidence="4 5" key="1">
    <citation type="submission" date="2022-04" db="EMBL/GenBank/DDBJ databases">
        <title>Genome sequence of soybean root-associated Caulobacter segnis RL271.</title>
        <authorList>
            <person name="Longley R."/>
            <person name="Bonito G."/>
            <person name="Trigodet F."/>
            <person name="Crosson S."/>
            <person name="Fiebig A."/>
        </authorList>
    </citation>
    <scope>NUCLEOTIDE SEQUENCE [LARGE SCALE GENOMIC DNA]</scope>
    <source>
        <strain evidence="4 5">RL271</strain>
    </source>
</reference>
<gene>
    <name evidence="4" type="ORF">MZV50_01465</name>
</gene>
<accession>A0ABY4ZTZ8</accession>
<evidence type="ECO:0000313" key="4">
    <source>
        <dbReference type="EMBL" id="USQ96292.1"/>
    </source>
</evidence>
<feature type="signal peptide" evidence="2">
    <location>
        <begin position="1"/>
        <end position="27"/>
    </location>
</feature>
<dbReference type="PROSITE" id="PS51257">
    <property type="entry name" value="PROKAR_LIPOPROTEIN"/>
    <property type="match status" value="1"/>
</dbReference>
<feature type="chain" id="PRO_5047076018" evidence="2">
    <location>
        <begin position="28"/>
        <end position="369"/>
    </location>
</feature>
<dbReference type="Gene3D" id="3.20.20.140">
    <property type="entry name" value="Metal-dependent hydrolases"/>
    <property type="match status" value="1"/>
</dbReference>
<keyword evidence="2" id="KW-0732">Signal</keyword>
<proteinExistence type="predicted"/>
<feature type="domain" description="Amidohydrolase-related" evidence="3">
    <location>
        <begin position="114"/>
        <end position="363"/>
    </location>
</feature>
<dbReference type="InterPro" id="IPR032466">
    <property type="entry name" value="Metal_Hydrolase"/>
</dbReference>
<organism evidence="4 5">
    <name type="scientific">Caulobacter segnis</name>
    <dbReference type="NCBI Taxonomy" id="88688"/>
    <lineage>
        <taxon>Bacteria</taxon>
        <taxon>Pseudomonadati</taxon>
        <taxon>Pseudomonadota</taxon>
        <taxon>Alphaproteobacteria</taxon>
        <taxon>Caulobacterales</taxon>
        <taxon>Caulobacteraceae</taxon>
        <taxon>Caulobacter</taxon>
    </lineage>
</organism>
<dbReference type="Pfam" id="PF04909">
    <property type="entry name" value="Amidohydro_2"/>
    <property type="match status" value="1"/>
</dbReference>
<dbReference type="InterPro" id="IPR006680">
    <property type="entry name" value="Amidohydro-rel"/>
</dbReference>
<dbReference type="InterPro" id="IPR032465">
    <property type="entry name" value="ACMSD"/>
</dbReference>